<keyword evidence="1" id="KW-0732">Signal</keyword>
<feature type="chain" id="PRO_5045328855" evidence="1">
    <location>
        <begin position="31"/>
        <end position="189"/>
    </location>
</feature>
<dbReference type="Pfam" id="PF12385">
    <property type="entry name" value="Peptidase_C70"/>
    <property type="match status" value="1"/>
</dbReference>
<dbReference type="Proteomes" id="UP001528912">
    <property type="component" value="Unassembled WGS sequence"/>
</dbReference>
<keyword evidence="3" id="KW-1185">Reference proteome</keyword>
<organism evidence="2 3">
    <name type="scientific">Luteipulveratus flavus</name>
    <dbReference type="NCBI Taxonomy" id="3031728"/>
    <lineage>
        <taxon>Bacteria</taxon>
        <taxon>Bacillati</taxon>
        <taxon>Actinomycetota</taxon>
        <taxon>Actinomycetes</taxon>
        <taxon>Micrococcales</taxon>
        <taxon>Dermacoccaceae</taxon>
        <taxon>Luteipulveratus</taxon>
    </lineage>
</organism>
<name>A0ABT6CDT7_9MICO</name>
<dbReference type="EMBL" id="JAROAV010000056">
    <property type="protein sequence ID" value="MDF8266442.1"/>
    <property type="molecule type" value="Genomic_DNA"/>
</dbReference>
<proteinExistence type="predicted"/>
<evidence type="ECO:0000313" key="2">
    <source>
        <dbReference type="EMBL" id="MDF8266442.1"/>
    </source>
</evidence>
<comment type="caution">
    <text evidence="2">The sequence shown here is derived from an EMBL/GenBank/DDBJ whole genome shotgun (WGS) entry which is preliminary data.</text>
</comment>
<gene>
    <name evidence="2" type="ORF">P4R38_19505</name>
</gene>
<evidence type="ECO:0000313" key="3">
    <source>
        <dbReference type="Proteomes" id="UP001528912"/>
    </source>
</evidence>
<sequence length="189" mass="20408">MSRNSPTLRRAGVALVLAAAAVGTAAPAHAASRTLNIYGQAQQQSNWCWAATGNTIAGWFGASVSQNTFCDLAFGYSTAYTCPNNQATLGNDQTAFRALGINPGYYVSYAVNYTTISTDIAAGRPLNTRIQWSSGGGHMMAIYGYDSAYSQISWYNPWPSDSRYNYGSYGYYRSNGSFTWTHSLYGIGA</sequence>
<dbReference type="Gene3D" id="3.90.70.10">
    <property type="entry name" value="Cysteine proteinases"/>
    <property type="match status" value="1"/>
</dbReference>
<accession>A0ABT6CDT7</accession>
<protein>
    <submittedName>
        <fullName evidence="2">Papain-like cysteine protease family protein</fullName>
    </submittedName>
</protein>
<feature type="signal peptide" evidence="1">
    <location>
        <begin position="1"/>
        <end position="30"/>
    </location>
</feature>
<evidence type="ECO:0000256" key="1">
    <source>
        <dbReference type="SAM" id="SignalP"/>
    </source>
</evidence>
<reference evidence="2 3" key="1">
    <citation type="submission" date="2023-03" db="EMBL/GenBank/DDBJ databases">
        <title>YIM 133296 draft genome.</title>
        <authorList>
            <person name="Xiong L."/>
        </authorList>
    </citation>
    <scope>NUCLEOTIDE SEQUENCE [LARGE SCALE GENOMIC DNA]</scope>
    <source>
        <strain evidence="2 3">YIM 133296</strain>
    </source>
</reference>
<dbReference type="RefSeq" id="WP_277193648.1">
    <property type="nucleotide sequence ID" value="NZ_JAROAV010000056.1"/>
</dbReference>
<dbReference type="InterPro" id="IPR022118">
    <property type="entry name" value="Peptidase_C70_AvrRpt2"/>
</dbReference>